<proteinExistence type="predicted"/>
<dbReference type="Proteomes" id="UP000278222">
    <property type="component" value="Unassembled WGS sequence"/>
</dbReference>
<accession>A0A3N1MGJ1</accession>
<keyword evidence="2" id="KW-1185">Reference proteome</keyword>
<sequence length="168" mass="16650">MRSPAAGPYAGVGGVAGSMQSGAVALEWLMVRRLAVASLVAVAPILVAKVAAADMLIQINNQSREQVGLAVSGTGVTHHVLPGGSHSAGPYAETRVVEVTVSDIQLTASGNGLACAGTAVLTALPPNASSCTWVEAAASANAPAKCTVATSGNSSAQCKVMILMAPKD</sequence>
<protein>
    <submittedName>
        <fullName evidence="1">Uncharacterized protein</fullName>
    </submittedName>
</protein>
<reference evidence="1 2" key="1">
    <citation type="submission" date="2018-11" db="EMBL/GenBank/DDBJ databases">
        <title>Genomic Encyclopedia of Type Strains, Phase IV (KMG-IV): sequencing the most valuable type-strain genomes for metagenomic binning, comparative biology and taxonomic classification.</title>
        <authorList>
            <person name="Goeker M."/>
        </authorList>
    </citation>
    <scope>NUCLEOTIDE SEQUENCE [LARGE SCALE GENOMIC DNA]</scope>
    <source>
        <strain evidence="1 2">DSM 5900</strain>
    </source>
</reference>
<evidence type="ECO:0000313" key="2">
    <source>
        <dbReference type="Proteomes" id="UP000278222"/>
    </source>
</evidence>
<gene>
    <name evidence="1" type="ORF">EDC65_1064</name>
</gene>
<comment type="caution">
    <text evidence="1">The sequence shown here is derived from an EMBL/GenBank/DDBJ whole genome shotgun (WGS) entry which is preliminary data.</text>
</comment>
<name>A0A3N1MGJ1_9PROT</name>
<evidence type="ECO:0000313" key="1">
    <source>
        <dbReference type="EMBL" id="ROQ01877.1"/>
    </source>
</evidence>
<organism evidence="1 2">
    <name type="scientific">Stella humosa</name>
    <dbReference type="NCBI Taxonomy" id="94"/>
    <lineage>
        <taxon>Bacteria</taxon>
        <taxon>Pseudomonadati</taxon>
        <taxon>Pseudomonadota</taxon>
        <taxon>Alphaproteobacteria</taxon>
        <taxon>Rhodospirillales</taxon>
        <taxon>Stellaceae</taxon>
        <taxon>Stella</taxon>
    </lineage>
</organism>
<dbReference type="AlphaFoldDB" id="A0A3N1MGJ1"/>
<dbReference type="EMBL" id="RJKX01000011">
    <property type="protein sequence ID" value="ROQ01877.1"/>
    <property type="molecule type" value="Genomic_DNA"/>
</dbReference>